<dbReference type="SUPFAM" id="SSF54001">
    <property type="entry name" value="Cysteine proteinases"/>
    <property type="match status" value="1"/>
</dbReference>
<gene>
    <name evidence="6" type="ORF">OCV61_04290</name>
</gene>
<keyword evidence="2" id="KW-0645">Protease</keyword>
<dbReference type="RefSeq" id="WP_158420822.1">
    <property type="nucleotide sequence ID" value="NZ_JAOQJL010000006.1"/>
</dbReference>
<feature type="domain" description="NlpC/P60" evidence="5">
    <location>
        <begin position="178"/>
        <end position="300"/>
    </location>
</feature>
<keyword evidence="3" id="KW-0378">Hydrolase</keyword>
<reference evidence="6 7" key="1">
    <citation type="journal article" date="2021" name="ISME Commun">
        <title>Automated analysis of genomic sequences facilitates high-throughput and comprehensive description of bacteria.</title>
        <authorList>
            <person name="Hitch T.C.A."/>
        </authorList>
    </citation>
    <scope>NUCLEOTIDE SEQUENCE [LARGE SCALE GENOMIC DNA]</scope>
    <source>
        <strain evidence="6 7">Sanger_23</strain>
    </source>
</reference>
<sequence>MKEYLAIVTAEHAYLRAEAENENGENLSGIEDEIFSGWAVKVLEKLPGKQYLKIETHYGYSGYVKEEEIKPITEDELEKRQDKDRFFRLGISEADLLDAPKVQGLPLELLLKSCIVELLEKEVVPGWSKVRSGAGREGFIHTVNLRERKEDDGYLSEKNTEGKGYFHAMRQRLAVEEETFRERIKESALEYMGTQYRWGGKSSQGIDCSGLTFMSYLNSGLLIYRDASIREEFPVSPVKKEDLKTGDLIFFPGHVALYLGNGKYIHSTGYVKTPYVTINSLREEDEDYREDLAQKITGCGSVFI</sequence>
<accession>A0ABT2TSV0</accession>
<dbReference type="Gene3D" id="3.90.1720.10">
    <property type="entry name" value="endopeptidase domain like (from Nostoc punctiforme)"/>
    <property type="match status" value="1"/>
</dbReference>
<evidence type="ECO:0000313" key="7">
    <source>
        <dbReference type="Proteomes" id="UP001652409"/>
    </source>
</evidence>
<dbReference type="PANTHER" id="PTHR47053">
    <property type="entry name" value="MUREIN DD-ENDOPEPTIDASE MEPH-RELATED"/>
    <property type="match status" value="1"/>
</dbReference>
<dbReference type="PANTHER" id="PTHR47053:SF1">
    <property type="entry name" value="MUREIN DD-ENDOPEPTIDASE MEPH-RELATED"/>
    <property type="match status" value="1"/>
</dbReference>
<evidence type="ECO:0000256" key="1">
    <source>
        <dbReference type="ARBA" id="ARBA00007074"/>
    </source>
</evidence>
<keyword evidence="7" id="KW-1185">Reference proteome</keyword>
<dbReference type="Proteomes" id="UP001652409">
    <property type="component" value="Unassembled WGS sequence"/>
</dbReference>
<comment type="caution">
    <text evidence="6">The sequence shown here is derived from an EMBL/GenBank/DDBJ whole genome shotgun (WGS) entry which is preliminary data.</text>
</comment>
<dbReference type="InterPro" id="IPR000064">
    <property type="entry name" value="NLP_P60_dom"/>
</dbReference>
<proteinExistence type="inferred from homology"/>
<dbReference type="EMBL" id="JAOQJL010000006">
    <property type="protein sequence ID" value="MCU6764627.1"/>
    <property type="molecule type" value="Genomic_DNA"/>
</dbReference>
<name>A0ABT2TSV0_9FIRM</name>
<evidence type="ECO:0000256" key="2">
    <source>
        <dbReference type="ARBA" id="ARBA00022670"/>
    </source>
</evidence>
<evidence type="ECO:0000313" key="6">
    <source>
        <dbReference type="EMBL" id="MCU6764627.1"/>
    </source>
</evidence>
<dbReference type="InterPro" id="IPR038765">
    <property type="entry name" value="Papain-like_cys_pep_sf"/>
</dbReference>
<dbReference type="PROSITE" id="PS51935">
    <property type="entry name" value="NLPC_P60"/>
    <property type="match status" value="1"/>
</dbReference>
<dbReference type="Gene3D" id="2.30.30.40">
    <property type="entry name" value="SH3 Domains"/>
    <property type="match status" value="1"/>
</dbReference>
<dbReference type="Pfam" id="PF00877">
    <property type="entry name" value="NLPC_P60"/>
    <property type="match status" value="1"/>
</dbReference>
<comment type="similarity">
    <text evidence="1">Belongs to the peptidase C40 family.</text>
</comment>
<organism evidence="6 7">
    <name type="scientific">Blautia ammoniilytica</name>
    <dbReference type="NCBI Taxonomy" id="2981782"/>
    <lineage>
        <taxon>Bacteria</taxon>
        <taxon>Bacillati</taxon>
        <taxon>Bacillota</taxon>
        <taxon>Clostridia</taxon>
        <taxon>Lachnospirales</taxon>
        <taxon>Lachnospiraceae</taxon>
        <taxon>Blautia</taxon>
    </lineage>
</organism>
<keyword evidence="4" id="KW-0788">Thiol protease</keyword>
<dbReference type="InterPro" id="IPR051202">
    <property type="entry name" value="Peptidase_C40"/>
</dbReference>
<evidence type="ECO:0000256" key="4">
    <source>
        <dbReference type="ARBA" id="ARBA00022807"/>
    </source>
</evidence>
<protein>
    <submittedName>
        <fullName evidence="6">C40 family peptidase</fullName>
    </submittedName>
</protein>
<evidence type="ECO:0000259" key="5">
    <source>
        <dbReference type="PROSITE" id="PS51935"/>
    </source>
</evidence>
<evidence type="ECO:0000256" key="3">
    <source>
        <dbReference type="ARBA" id="ARBA00022801"/>
    </source>
</evidence>